<comment type="pathway">
    <text evidence="4">Lipid metabolism; malonyl-CoA biosynthesis; malonyl-CoA from acetyl-CoA: step 1/1.</text>
</comment>
<evidence type="ECO:0000259" key="6">
    <source>
        <dbReference type="PROSITE" id="PS50980"/>
    </source>
</evidence>
<comment type="catalytic activity">
    <reaction evidence="4">
        <text>N(6)-carboxybiotinyl-L-lysyl-[protein] + acetyl-CoA = N(6)-biotinyl-L-lysyl-[protein] + malonyl-CoA</text>
        <dbReference type="Rhea" id="RHEA:54728"/>
        <dbReference type="Rhea" id="RHEA-COMP:10505"/>
        <dbReference type="Rhea" id="RHEA-COMP:10506"/>
        <dbReference type="ChEBI" id="CHEBI:57288"/>
        <dbReference type="ChEBI" id="CHEBI:57384"/>
        <dbReference type="ChEBI" id="CHEBI:83144"/>
        <dbReference type="ChEBI" id="CHEBI:83145"/>
        <dbReference type="EC" id="2.1.3.15"/>
    </reaction>
</comment>
<keyword evidence="4" id="KW-0963">Cytoplasm</keyword>
<evidence type="ECO:0000313" key="8">
    <source>
        <dbReference type="Proteomes" id="UP001185092"/>
    </source>
</evidence>
<comment type="caution">
    <text evidence="4">Lacks conserved residue(s) required for the propagation of feature annotation.</text>
</comment>
<keyword evidence="4" id="KW-0443">Lipid metabolism</keyword>
<protein>
    <recommendedName>
        <fullName evidence="4">Acetyl-coenzyme A carboxylase carboxyl transferase subunit beta</fullName>
        <shortName evidence="4">ACCase subunit beta</shortName>
        <shortName evidence="4">Acetyl-CoA carboxylase carboxyltransferase subunit beta</shortName>
        <ecNumber evidence="4">2.1.3.15</ecNumber>
    </recommendedName>
</protein>
<dbReference type="InterPro" id="IPR011762">
    <property type="entry name" value="COA_CT_N"/>
</dbReference>
<evidence type="ECO:0000313" key="7">
    <source>
        <dbReference type="EMBL" id="MDR6237083.1"/>
    </source>
</evidence>
<keyword evidence="4" id="KW-0067">ATP-binding</keyword>
<dbReference type="EMBL" id="JAVDQD010000001">
    <property type="protein sequence ID" value="MDR6237083.1"/>
    <property type="molecule type" value="Genomic_DNA"/>
</dbReference>
<reference evidence="7" key="1">
    <citation type="submission" date="2023-07" db="EMBL/GenBank/DDBJ databases">
        <title>Genomic Encyclopedia of Type Strains, Phase IV (KMG-IV): sequencing the most valuable type-strain genomes for metagenomic binning, comparative biology and taxonomic classification.</title>
        <authorList>
            <person name="Goeker M."/>
        </authorList>
    </citation>
    <scope>NUCLEOTIDE SEQUENCE</scope>
    <source>
        <strain evidence="7">DSM 26174</strain>
    </source>
</reference>
<dbReference type="GO" id="GO:0005524">
    <property type="term" value="F:ATP binding"/>
    <property type="evidence" value="ECO:0007669"/>
    <property type="project" value="UniProtKB-KW"/>
</dbReference>
<dbReference type="PANTHER" id="PTHR42995">
    <property type="entry name" value="ACETYL-COENZYME A CARBOXYLASE CARBOXYL TRANSFERASE SUBUNIT BETA, CHLOROPLASTIC"/>
    <property type="match status" value="1"/>
</dbReference>
<dbReference type="Proteomes" id="UP001185092">
    <property type="component" value="Unassembled WGS sequence"/>
</dbReference>
<feature type="region of interest" description="Disordered" evidence="5">
    <location>
        <begin position="1"/>
        <end position="22"/>
    </location>
</feature>
<keyword evidence="1 4" id="KW-0808">Transferase</keyword>
<dbReference type="InterPro" id="IPR029045">
    <property type="entry name" value="ClpP/crotonase-like_dom_sf"/>
</dbReference>
<sequence>MAWFNRKDKGIQTPTSDKKDLPEGLWYKSPSGKILHTRELQQNAYVCPDDNYHVRIGSKEYFEILFDNDEFEELDAEMSSANPLEFQDTKPYPKRIEASQKKTGLKDAVRTGVGKVNGHDLVVSCMDFSFIGGSMGSVVGEKIARGIEYSLKNNIPFMMISKSGGARMMEAGLSLMQMAKTSAKLAQLSEAKIPYISLMTDPTTGGVTASYAMLGDFNIAEPNALIGFAGPRVIRETIGKDLPKGFQRSEFLLEHGFLDFIVDRRELKSKIASLLSMLGF</sequence>
<dbReference type="Pfam" id="PF01039">
    <property type="entry name" value="Carboxyl_trans"/>
    <property type="match status" value="1"/>
</dbReference>
<dbReference type="GO" id="GO:0006633">
    <property type="term" value="P:fatty acid biosynthetic process"/>
    <property type="evidence" value="ECO:0007669"/>
    <property type="project" value="UniProtKB-KW"/>
</dbReference>
<dbReference type="EC" id="2.1.3.15" evidence="4"/>
<dbReference type="GO" id="GO:2001295">
    <property type="term" value="P:malonyl-CoA biosynthetic process"/>
    <property type="evidence" value="ECO:0007669"/>
    <property type="project" value="UniProtKB-UniRule"/>
</dbReference>
<evidence type="ECO:0000256" key="1">
    <source>
        <dbReference type="ARBA" id="ARBA00022679"/>
    </source>
</evidence>
<evidence type="ECO:0000256" key="5">
    <source>
        <dbReference type="SAM" id="MobiDB-lite"/>
    </source>
</evidence>
<dbReference type="PRINTS" id="PR01070">
    <property type="entry name" value="ACCCTRFRASEB"/>
</dbReference>
<organism evidence="7 8">
    <name type="scientific">Aureibacter tunicatorum</name>
    <dbReference type="NCBI Taxonomy" id="866807"/>
    <lineage>
        <taxon>Bacteria</taxon>
        <taxon>Pseudomonadati</taxon>
        <taxon>Bacteroidota</taxon>
        <taxon>Cytophagia</taxon>
        <taxon>Cytophagales</taxon>
        <taxon>Persicobacteraceae</taxon>
        <taxon>Aureibacter</taxon>
    </lineage>
</organism>
<keyword evidence="4" id="KW-0444">Lipid biosynthesis</keyword>
<dbReference type="NCBIfam" id="TIGR00515">
    <property type="entry name" value="accD"/>
    <property type="match status" value="1"/>
</dbReference>
<dbReference type="RefSeq" id="WP_309936520.1">
    <property type="nucleotide sequence ID" value="NZ_AP025305.1"/>
</dbReference>
<dbReference type="InterPro" id="IPR000438">
    <property type="entry name" value="Acetyl_CoA_COase_Trfase_b_su"/>
</dbReference>
<evidence type="ECO:0000256" key="4">
    <source>
        <dbReference type="HAMAP-Rule" id="MF_01395"/>
    </source>
</evidence>
<evidence type="ECO:0000256" key="2">
    <source>
        <dbReference type="ARBA" id="ARBA00022832"/>
    </source>
</evidence>
<comment type="subunit">
    <text evidence="4">Acetyl-CoA carboxylase is a heterohexamer composed of biotin carboxyl carrier protein (AccB), biotin carboxylase (AccC) and two subunits each of ACCase subunit alpha (AccA) and ACCase subunit beta (AccD).</text>
</comment>
<keyword evidence="8" id="KW-1185">Reference proteome</keyword>
<dbReference type="GO" id="GO:0009317">
    <property type="term" value="C:acetyl-CoA carboxylase complex"/>
    <property type="evidence" value="ECO:0007669"/>
    <property type="project" value="InterPro"/>
</dbReference>
<keyword evidence="3 4" id="KW-0275">Fatty acid biosynthesis</keyword>
<dbReference type="SUPFAM" id="SSF52096">
    <property type="entry name" value="ClpP/crotonase"/>
    <property type="match status" value="1"/>
</dbReference>
<dbReference type="AlphaFoldDB" id="A0AAE3XJB5"/>
<dbReference type="HAMAP" id="MF_01395">
    <property type="entry name" value="AcetylCoA_CT_beta"/>
    <property type="match status" value="1"/>
</dbReference>
<comment type="caution">
    <text evidence="7">The sequence shown here is derived from an EMBL/GenBank/DDBJ whole genome shotgun (WGS) entry which is preliminary data.</text>
</comment>
<proteinExistence type="inferred from homology"/>
<keyword evidence="2 4" id="KW-0276">Fatty acid metabolism</keyword>
<comment type="function">
    <text evidence="4">Component of the acetyl coenzyme A carboxylase (ACC) complex. Biotin carboxylase (BC) catalyzes the carboxylation of biotin on its carrier protein (BCCP) and then the CO(2) group is transferred by the transcarboxylase to acetyl-CoA to form malonyl-CoA.</text>
</comment>
<dbReference type="Gene3D" id="3.90.226.10">
    <property type="entry name" value="2-enoyl-CoA Hydratase, Chain A, domain 1"/>
    <property type="match status" value="1"/>
</dbReference>
<feature type="domain" description="CoA carboxyltransferase N-terminal" evidence="6">
    <location>
        <begin position="24"/>
        <end position="280"/>
    </location>
</feature>
<accession>A0AAE3XJB5</accession>
<evidence type="ECO:0000256" key="3">
    <source>
        <dbReference type="ARBA" id="ARBA00023160"/>
    </source>
</evidence>
<comment type="subcellular location">
    <subcellularLocation>
        <location evidence="4">Cytoplasm</location>
    </subcellularLocation>
</comment>
<gene>
    <name evidence="4" type="primary">accD</name>
    <name evidence="7" type="ORF">HNQ88_000059</name>
</gene>
<name>A0AAE3XJB5_9BACT</name>
<dbReference type="InterPro" id="IPR034733">
    <property type="entry name" value="AcCoA_carboxyl_beta"/>
</dbReference>
<keyword evidence="7" id="KW-0436">Ligase</keyword>
<dbReference type="PROSITE" id="PS50980">
    <property type="entry name" value="COA_CT_NTER"/>
    <property type="match status" value="1"/>
</dbReference>
<dbReference type="PANTHER" id="PTHR42995:SF5">
    <property type="entry name" value="ACETYL-COENZYME A CARBOXYLASE CARBOXYL TRANSFERASE SUBUNIT BETA, CHLOROPLASTIC"/>
    <property type="match status" value="1"/>
</dbReference>
<keyword evidence="4" id="KW-0547">Nucleotide-binding</keyword>
<comment type="similarity">
    <text evidence="4">Belongs to the AccD/PCCB family.</text>
</comment>
<dbReference type="GO" id="GO:0016743">
    <property type="term" value="F:carboxyl- or carbamoyltransferase activity"/>
    <property type="evidence" value="ECO:0007669"/>
    <property type="project" value="UniProtKB-UniRule"/>
</dbReference>
<dbReference type="GO" id="GO:0003989">
    <property type="term" value="F:acetyl-CoA carboxylase activity"/>
    <property type="evidence" value="ECO:0007669"/>
    <property type="project" value="InterPro"/>
</dbReference>